<dbReference type="Gene3D" id="3.10.450.50">
    <property type="match status" value="1"/>
</dbReference>
<dbReference type="OrthoDB" id="8684708at2"/>
<evidence type="ECO:0000313" key="2">
    <source>
        <dbReference type="EMBL" id="PZG00753.1"/>
    </source>
</evidence>
<feature type="domain" description="SnoaL-like" evidence="1">
    <location>
        <begin position="10"/>
        <end position="103"/>
    </location>
</feature>
<dbReference type="AlphaFoldDB" id="A0A2W2CQA7"/>
<accession>A0A2W2CQA7</accession>
<gene>
    <name evidence="2" type="ORF">C1I99_08925</name>
</gene>
<dbReference type="InterPro" id="IPR032710">
    <property type="entry name" value="NTF2-like_dom_sf"/>
</dbReference>
<proteinExistence type="predicted"/>
<comment type="caution">
    <text evidence="2">The sequence shown here is derived from an EMBL/GenBank/DDBJ whole genome shotgun (WGS) entry which is preliminary data.</text>
</comment>
<protein>
    <submittedName>
        <fullName evidence="2">Nuclear transport factor 2 family protein</fullName>
    </submittedName>
</protein>
<sequence length="110" mass="12022">MAVVVPDVINRYYRAVNDGDTDAFVDCFAENASVSDEDRIHEGRAAIRAWRERTAASSPYTADPVSAEAEAGDNYVVTSRVSGTFPGSPILLRFRFTLRDGLIGALDIRP</sequence>
<name>A0A2W2CQA7_9ACTN</name>
<keyword evidence="3" id="KW-1185">Reference proteome</keyword>
<dbReference type="RefSeq" id="WP_111133736.1">
    <property type="nucleotide sequence ID" value="NZ_POUB01000040.1"/>
</dbReference>
<reference evidence="2 3" key="1">
    <citation type="submission" date="2018-01" db="EMBL/GenBank/DDBJ databases">
        <title>Draft genome sequence of Salinispora sp. 13K206.</title>
        <authorList>
            <person name="Sahin N."/>
            <person name="Saygin H."/>
            <person name="Ay H."/>
        </authorList>
    </citation>
    <scope>NUCLEOTIDE SEQUENCE [LARGE SCALE GENOMIC DNA]</scope>
    <source>
        <strain evidence="2 3">13K206</strain>
    </source>
</reference>
<dbReference type="EMBL" id="POUB01000040">
    <property type="protein sequence ID" value="PZG00753.1"/>
    <property type="molecule type" value="Genomic_DNA"/>
</dbReference>
<evidence type="ECO:0000313" key="3">
    <source>
        <dbReference type="Proteomes" id="UP000248749"/>
    </source>
</evidence>
<dbReference type="SUPFAM" id="SSF54427">
    <property type="entry name" value="NTF2-like"/>
    <property type="match status" value="1"/>
</dbReference>
<dbReference type="Pfam" id="PF12680">
    <property type="entry name" value="SnoaL_2"/>
    <property type="match status" value="1"/>
</dbReference>
<dbReference type="Proteomes" id="UP000248749">
    <property type="component" value="Unassembled WGS sequence"/>
</dbReference>
<evidence type="ECO:0000259" key="1">
    <source>
        <dbReference type="Pfam" id="PF12680"/>
    </source>
</evidence>
<dbReference type="InterPro" id="IPR037401">
    <property type="entry name" value="SnoaL-like"/>
</dbReference>
<organism evidence="2 3">
    <name type="scientific">Micromonospora deserti</name>
    <dbReference type="NCBI Taxonomy" id="2070366"/>
    <lineage>
        <taxon>Bacteria</taxon>
        <taxon>Bacillati</taxon>
        <taxon>Actinomycetota</taxon>
        <taxon>Actinomycetes</taxon>
        <taxon>Micromonosporales</taxon>
        <taxon>Micromonosporaceae</taxon>
        <taxon>Micromonospora</taxon>
    </lineage>
</organism>